<keyword evidence="6" id="KW-1185">Reference proteome</keyword>
<evidence type="ECO:0000256" key="1">
    <source>
        <dbReference type="ARBA" id="ARBA00022729"/>
    </source>
</evidence>
<keyword evidence="2" id="KW-0378">Hydrolase</keyword>
<dbReference type="GO" id="GO:0009166">
    <property type="term" value="P:nucleotide catabolic process"/>
    <property type="evidence" value="ECO:0007669"/>
    <property type="project" value="InterPro"/>
</dbReference>
<dbReference type="Gene3D" id="3.60.21.10">
    <property type="match status" value="1"/>
</dbReference>
<evidence type="ECO:0000313" key="6">
    <source>
        <dbReference type="Proteomes" id="UP000092714"/>
    </source>
</evidence>
<dbReference type="PANTHER" id="PTHR11575:SF6">
    <property type="entry name" value="2',3'-CYCLIC-NUCLEOTIDE 2'-PHOSPHODIESTERASE_3'-NUCLEOTIDASE"/>
    <property type="match status" value="1"/>
</dbReference>
<keyword evidence="1" id="KW-0732">Signal</keyword>
<dbReference type="eggNOG" id="COG0737">
    <property type="taxonomic scope" value="Bacteria"/>
</dbReference>
<dbReference type="GO" id="GO:0000166">
    <property type="term" value="F:nucleotide binding"/>
    <property type="evidence" value="ECO:0007669"/>
    <property type="project" value="UniProtKB-KW"/>
</dbReference>
<dbReference type="SUPFAM" id="SSF56300">
    <property type="entry name" value="Metallo-dependent phosphatases"/>
    <property type="match status" value="1"/>
</dbReference>
<dbReference type="SUPFAM" id="SSF55816">
    <property type="entry name" value="5'-nucleotidase (syn. UDP-sugar hydrolase), C-terminal domain"/>
    <property type="match status" value="1"/>
</dbReference>
<dbReference type="InterPro" id="IPR004843">
    <property type="entry name" value="Calcineurin-like_PHP"/>
</dbReference>
<dbReference type="InterPro" id="IPR029052">
    <property type="entry name" value="Metallo-depent_PP-like"/>
</dbReference>
<dbReference type="Proteomes" id="UP000092714">
    <property type="component" value="Unassembled WGS sequence"/>
</dbReference>
<accession>A0A174BPW7</accession>
<feature type="domain" description="Calcineurin-like phosphoesterase" evidence="3">
    <location>
        <begin position="4"/>
        <end position="227"/>
    </location>
</feature>
<evidence type="ECO:0000313" key="5">
    <source>
        <dbReference type="EMBL" id="OBY11087.1"/>
    </source>
</evidence>
<dbReference type="Gene3D" id="3.90.780.10">
    <property type="entry name" value="5'-Nucleotidase, C-terminal domain"/>
    <property type="match status" value="1"/>
</dbReference>
<name>A0A174BPW7_9CLOT</name>
<keyword evidence="2" id="KW-0547">Nucleotide-binding</keyword>
<dbReference type="AlphaFoldDB" id="A0A174BPW7"/>
<organism evidence="5 6">
    <name type="scientific">Clostridium paraputrificum</name>
    <dbReference type="NCBI Taxonomy" id="29363"/>
    <lineage>
        <taxon>Bacteria</taxon>
        <taxon>Bacillati</taxon>
        <taxon>Bacillota</taxon>
        <taxon>Clostridia</taxon>
        <taxon>Eubacteriales</taxon>
        <taxon>Clostridiaceae</taxon>
        <taxon>Clostridium</taxon>
    </lineage>
</organism>
<gene>
    <name evidence="5" type="ORF">CP373A1_06210</name>
</gene>
<dbReference type="EMBL" id="MAPZ01000016">
    <property type="protein sequence ID" value="OBY11087.1"/>
    <property type="molecule type" value="Genomic_DNA"/>
</dbReference>
<sequence>MKTLKIYFTSDMHGFVYPTDYTNNDDKHLGMLNVINSFTKDENTLIIDGGDTIQGSPFTTFISKKDFQVHPIGKVLNQGKYDLITLGNHDFNYGYDYLAKYLNTLDATCVCSNVEDKTGKLPILPYAIKTLGNGLKIGTLGFTTDFINIWEQPQNLTNFNINDTYTSVKKVFDEVRSQVDILLGVYHGGFEKDLDTEKILSTSNENIAYKICEDFNFDILLTGHQHMDIGGQYVNGTYIVQTPQNAFKFIELSLDYEEKIISIKSELKTAEINPNKEMFNELLPYEKEVQKWLDSPVGFLDIPLHPSTHIEMALSGSNLANFINKIQLDASGADIACTSFANSIKGFNTDVTVRDIVSTYVYPNTLVVYEVTGEILKKALSRSAEYFYYDGEEVRISDSFLKPKVEHYNYDYFSNIEYTFTLNSNGINTVDSVIFNGKEISDTDKFTLVMNNYRASGAGGYEFFKYCKIIKEIQIEMPEIIINYFEKNKKVIVDKTKYIHVKLNK</sequence>
<dbReference type="InterPro" id="IPR036907">
    <property type="entry name" value="5'-Nucleotdase_C_sf"/>
</dbReference>
<dbReference type="OrthoDB" id="9800780at2"/>
<reference evidence="5 6" key="1">
    <citation type="submission" date="2016-06" db="EMBL/GenBank/DDBJ databases">
        <authorList>
            <person name="Kjaerup R.B."/>
            <person name="Dalgaard T.S."/>
            <person name="Juul-Madsen H.R."/>
        </authorList>
    </citation>
    <scope>NUCLEOTIDE SEQUENCE [LARGE SCALE GENOMIC DNA]</scope>
    <source>
        <strain evidence="5 6">373-A1</strain>
    </source>
</reference>
<feature type="domain" description="5'-Nucleotidase C-terminal" evidence="4">
    <location>
        <begin position="315"/>
        <end position="465"/>
    </location>
</feature>
<dbReference type="InterPro" id="IPR006179">
    <property type="entry name" value="5_nucleotidase/apyrase"/>
</dbReference>
<evidence type="ECO:0000259" key="4">
    <source>
        <dbReference type="Pfam" id="PF02872"/>
    </source>
</evidence>
<dbReference type="GO" id="GO:0016787">
    <property type="term" value="F:hydrolase activity"/>
    <property type="evidence" value="ECO:0007669"/>
    <property type="project" value="UniProtKB-KW"/>
</dbReference>
<comment type="caution">
    <text evidence="5">The sequence shown here is derived from an EMBL/GenBank/DDBJ whole genome shotgun (WGS) entry which is preliminary data.</text>
</comment>
<dbReference type="Pfam" id="PF02872">
    <property type="entry name" value="5_nucleotid_C"/>
    <property type="match status" value="1"/>
</dbReference>
<evidence type="ECO:0000256" key="2">
    <source>
        <dbReference type="RuleBase" id="RU362119"/>
    </source>
</evidence>
<comment type="similarity">
    <text evidence="2">Belongs to the 5'-nucleotidase family.</text>
</comment>
<dbReference type="Pfam" id="PF00149">
    <property type="entry name" value="Metallophos"/>
    <property type="match status" value="1"/>
</dbReference>
<dbReference type="InterPro" id="IPR008334">
    <property type="entry name" value="5'-Nucleotdase_C"/>
</dbReference>
<dbReference type="PRINTS" id="PR01607">
    <property type="entry name" value="APYRASEFAMLY"/>
</dbReference>
<dbReference type="RefSeq" id="WP_055184910.1">
    <property type="nucleotide sequence ID" value="NZ_CABHIH010000005.1"/>
</dbReference>
<proteinExistence type="inferred from homology"/>
<protein>
    <submittedName>
        <fullName evidence="5">Bifunctional metallophosphatase/5'-nucleotidase</fullName>
    </submittedName>
</protein>
<evidence type="ECO:0000259" key="3">
    <source>
        <dbReference type="Pfam" id="PF00149"/>
    </source>
</evidence>
<dbReference type="PANTHER" id="PTHR11575">
    <property type="entry name" value="5'-NUCLEOTIDASE-RELATED"/>
    <property type="match status" value="1"/>
</dbReference>
<dbReference type="GO" id="GO:0030288">
    <property type="term" value="C:outer membrane-bounded periplasmic space"/>
    <property type="evidence" value="ECO:0007669"/>
    <property type="project" value="TreeGrafter"/>
</dbReference>